<feature type="region of interest" description="Disordered" evidence="9">
    <location>
        <begin position="61"/>
        <end position="86"/>
    </location>
</feature>
<organism evidence="12 13">
    <name type="scientific">Eimeria necatrix</name>
    <dbReference type="NCBI Taxonomy" id="51315"/>
    <lineage>
        <taxon>Eukaryota</taxon>
        <taxon>Sar</taxon>
        <taxon>Alveolata</taxon>
        <taxon>Apicomplexa</taxon>
        <taxon>Conoidasida</taxon>
        <taxon>Coccidia</taxon>
        <taxon>Eucoccidiorida</taxon>
        <taxon>Eimeriorina</taxon>
        <taxon>Eimeriidae</taxon>
        <taxon>Eimeria</taxon>
    </lineage>
</organism>
<keyword evidence="10" id="KW-0732">Signal</keyword>
<name>U6MDX7_9EIME</name>
<dbReference type="GeneID" id="25471992"/>
<dbReference type="CDD" id="cd19499">
    <property type="entry name" value="RecA-like_ClpB_Hsp104-like"/>
    <property type="match status" value="1"/>
</dbReference>
<dbReference type="GO" id="GO:0005524">
    <property type="term" value="F:ATP binding"/>
    <property type="evidence" value="ECO:0007669"/>
    <property type="project" value="UniProtKB-KW"/>
</dbReference>
<dbReference type="Gene3D" id="3.40.50.300">
    <property type="entry name" value="P-loop containing nucleotide triphosphate hydrolases"/>
    <property type="match status" value="3"/>
</dbReference>
<dbReference type="Pfam" id="PF17871">
    <property type="entry name" value="AAA_lid_9"/>
    <property type="match status" value="1"/>
</dbReference>
<dbReference type="InterPro" id="IPR027417">
    <property type="entry name" value="P-loop_NTPase"/>
</dbReference>
<dbReference type="GO" id="GO:0034605">
    <property type="term" value="P:cellular response to heat"/>
    <property type="evidence" value="ECO:0007669"/>
    <property type="project" value="TreeGrafter"/>
</dbReference>
<dbReference type="SMART" id="SM00382">
    <property type="entry name" value="AAA"/>
    <property type="match status" value="2"/>
</dbReference>
<dbReference type="SUPFAM" id="SSF81923">
    <property type="entry name" value="Double Clp-N motif"/>
    <property type="match status" value="1"/>
</dbReference>
<dbReference type="FunFam" id="3.40.50.300:FF:000025">
    <property type="entry name" value="ATP-dependent Clp protease subunit"/>
    <property type="match status" value="1"/>
</dbReference>
<dbReference type="PRINTS" id="PR00300">
    <property type="entry name" value="CLPPROTEASEA"/>
</dbReference>
<dbReference type="InterPro" id="IPR004176">
    <property type="entry name" value="Clp_R_N"/>
</dbReference>
<dbReference type="GO" id="GO:0005737">
    <property type="term" value="C:cytoplasm"/>
    <property type="evidence" value="ECO:0007669"/>
    <property type="project" value="InterPro"/>
</dbReference>
<dbReference type="InterPro" id="IPR036628">
    <property type="entry name" value="Clp_N_dom_sf"/>
</dbReference>
<dbReference type="Gene3D" id="1.10.1780.10">
    <property type="entry name" value="Clp, N-terminal domain"/>
    <property type="match status" value="1"/>
</dbReference>
<evidence type="ECO:0000256" key="3">
    <source>
        <dbReference type="ARBA" id="ARBA00022741"/>
    </source>
</evidence>
<evidence type="ECO:0000256" key="9">
    <source>
        <dbReference type="SAM" id="MobiDB-lite"/>
    </source>
</evidence>
<evidence type="ECO:0000313" key="12">
    <source>
        <dbReference type="EMBL" id="CDJ62452.1"/>
    </source>
</evidence>
<evidence type="ECO:0000256" key="4">
    <source>
        <dbReference type="ARBA" id="ARBA00022840"/>
    </source>
</evidence>
<dbReference type="InterPro" id="IPR003593">
    <property type="entry name" value="AAA+_ATPase"/>
</dbReference>
<dbReference type="Proteomes" id="UP000030754">
    <property type="component" value="Unassembled WGS sequence"/>
</dbReference>
<keyword evidence="2 6" id="KW-0677">Repeat</keyword>
<feature type="region of interest" description="Disordered" evidence="9">
    <location>
        <begin position="1015"/>
        <end position="1079"/>
    </location>
</feature>
<dbReference type="OrthoDB" id="47330at2759"/>
<dbReference type="PANTHER" id="PTHR11638:SF18">
    <property type="entry name" value="HEAT SHOCK PROTEIN 104"/>
    <property type="match status" value="1"/>
</dbReference>
<dbReference type="PANTHER" id="PTHR11638">
    <property type="entry name" value="ATP-DEPENDENT CLP PROTEASE"/>
    <property type="match status" value="1"/>
</dbReference>
<dbReference type="InterPro" id="IPR050130">
    <property type="entry name" value="ClpA_ClpB"/>
</dbReference>
<dbReference type="InterPro" id="IPR018368">
    <property type="entry name" value="ClpA/B_CS1"/>
</dbReference>
<dbReference type="SUPFAM" id="SSF52540">
    <property type="entry name" value="P-loop containing nucleoside triphosphate hydrolases"/>
    <property type="match status" value="2"/>
</dbReference>
<keyword evidence="8" id="KW-0175">Coiled coil</keyword>
<feature type="signal peptide" evidence="10">
    <location>
        <begin position="1"/>
        <end position="31"/>
    </location>
</feature>
<evidence type="ECO:0000313" key="13">
    <source>
        <dbReference type="Proteomes" id="UP000030754"/>
    </source>
</evidence>
<evidence type="ECO:0000256" key="6">
    <source>
        <dbReference type="PROSITE-ProRule" id="PRU01251"/>
    </source>
</evidence>
<dbReference type="FunFam" id="3.40.50.300:FF:000010">
    <property type="entry name" value="Chaperone clpB 1, putative"/>
    <property type="match status" value="1"/>
</dbReference>
<dbReference type="InterPro" id="IPR019489">
    <property type="entry name" value="Clp_ATPase_C"/>
</dbReference>
<keyword evidence="5 7" id="KW-0143">Chaperone</keyword>
<dbReference type="Pfam" id="PF07724">
    <property type="entry name" value="AAA_2"/>
    <property type="match status" value="1"/>
</dbReference>
<evidence type="ECO:0000256" key="1">
    <source>
        <dbReference type="ARBA" id="ARBA00008675"/>
    </source>
</evidence>
<dbReference type="Gene3D" id="1.10.8.60">
    <property type="match status" value="1"/>
</dbReference>
<dbReference type="RefSeq" id="XP_013439814.1">
    <property type="nucleotide sequence ID" value="XM_013584360.1"/>
</dbReference>
<keyword evidence="3 7" id="KW-0547">Nucleotide-binding</keyword>
<dbReference type="EMBL" id="HG722465">
    <property type="protein sequence ID" value="CDJ62452.1"/>
    <property type="molecule type" value="Genomic_DNA"/>
</dbReference>
<evidence type="ECO:0000256" key="5">
    <source>
        <dbReference type="ARBA" id="ARBA00023186"/>
    </source>
</evidence>
<dbReference type="PROSITE" id="PS00870">
    <property type="entry name" value="CLPAB_1"/>
    <property type="match status" value="1"/>
</dbReference>
<dbReference type="Pfam" id="PF00004">
    <property type="entry name" value="AAA"/>
    <property type="match status" value="1"/>
</dbReference>
<dbReference type="InterPro" id="IPR028299">
    <property type="entry name" value="ClpA/B_CS2"/>
</dbReference>
<evidence type="ECO:0000256" key="8">
    <source>
        <dbReference type="SAM" id="Coils"/>
    </source>
</evidence>
<accession>U6MDX7</accession>
<dbReference type="InterPro" id="IPR017730">
    <property type="entry name" value="Chaperonin_ClpB"/>
</dbReference>
<sequence>MSAAKGRLTGRPPLLLLPLLLLLVLFQGAVGLAQDSSSPFFGFIGFPGGSLRSFLSRGVPRSKSVSSSESSSSSSSSSRREVGASRFTSYEGPLDSSLEKGRGAPGAHASWYGCMWQQVGSEGAAGVGPLRAGDDGLVLDASDYTEKAWEAMGALGSIADKHESAYVEAEMLLLALLQDGPEGLAHRVLSRAGVSVEKLTEEVERHLERQPRMALGFGDQKVLGRGLQQVLASAQRFKREFRDEYLSVEHLLLGLAAEDAKFLRPALQRQGVSFNKIKEAVVEVRGKKRVNTKNPEMAYQALERYSKDLTAEARAGKLDPVVGRDDEIRRVIQILSRRTKNNPILLGDPGVGKTAIVEGLAQRIVSGDVPDSLKGRRVLALDMGALVAGSKYRGEFEERLKTVLKDVQDAEGDVVLFIDEIHTVVGAGASSEGAMDAGNLLKPLLARGELRCIGATTTQEYRQHIEKDKALERRFQRVLIDEPQVEATVSILRGLKERYEVHHGVRILDSALVEAANLASRYITDRFLPDKAIDLVDEAAARLKIQVSSKPIQLDRLDRLLLQLEMERISILGDSKARALDEQEKLRLRAVESQIERLQAQQATLTDAWNKEKSQVDAIRAIKERIDVVKVEVERAEREFDLNRAAELRFETLPDLERQLQEAEAQYKAAHAEGRRLLRDEVTADDIAGVVAVWTGIPLTRLKESEREKLLNLKDRLHERIIAQDKAVSAVAEAIQRSRAGLNDPNRPIASLFFLGPTGVGKTELCRALAEALFASEDAIVRINMSEYMERHSVSRLIGAPPGYVGFEQGGQLTDAVRKKPYSVILFDEMEKAHPEIFNVLLQLLDEGRLADSKGNLVNFRNCVVIFTSNIGADALLESAGDPSKKQAVEKKVMQTVRDTLRPEFYNRIDEFVVFDALNKQQIKEVVRLEMERVADRLLEKKIKLKVDESALVHLADTGYDPAYGARPLKRLIQRLVETRIAQLLLQGSLQELDTVTVKSENNTLLFSVSSAATGETTDYPASPASPPASPSSAATEQQATPAAPPAAAAQVPAAAPENAAATDVRAQVVTEEPLVPTA</sequence>
<protein>
    <recommendedName>
        <fullName evidence="11">Clp R domain-containing protein</fullName>
    </recommendedName>
</protein>
<feature type="coiled-coil region" evidence="8">
    <location>
        <begin position="581"/>
        <end position="680"/>
    </location>
</feature>
<proteinExistence type="inferred from homology"/>
<dbReference type="PROSITE" id="PS00871">
    <property type="entry name" value="CLPAB_2"/>
    <property type="match status" value="1"/>
</dbReference>
<dbReference type="InterPro" id="IPR041546">
    <property type="entry name" value="ClpA/ClpB_AAA_lid"/>
</dbReference>
<feature type="compositionally biased region" description="Low complexity" evidence="9">
    <location>
        <begin position="61"/>
        <end position="77"/>
    </location>
</feature>
<comment type="similarity">
    <text evidence="1 7">Belongs to the ClpA/ClpB family.</text>
</comment>
<evidence type="ECO:0000256" key="10">
    <source>
        <dbReference type="SAM" id="SignalP"/>
    </source>
</evidence>
<dbReference type="InterPro" id="IPR001270">
    <property type="entry name" value="ClpA/B"/>
</dbReference>
<dbReference type="NCBIfam" id="TIGR03346">
    <property type="entry name" value="chaperone_ClpB"/>
    <property type="match status" value="1"/>
</dbReference>
<reference evidence="12" key="1">
    <citation type="submission" date="2013-10" db="EMBL/GenBank/DDBJ databases">
        <title>Genomic analysis of the causative agents of coccidiosis in chickens.</title>
        <authorList>
            <person name="Reid A.J."/>
            <person name="Blake D."/>
            <person name="Billington K."/>
            <person name="Browne H."/>
            <person name="Dunn M."/>
            <person name="Hung S."/>
            <person name="Kawahara F."/>
            <person name="Miranda-Saavedra D."/>
            <person name="Mourier T."/>
            <person name="Nagra H."/>
            <person name="Otto T.D."/>
            <person name="Rawlings N."/>
            <person name="Sanchez A."/>
            <person name="Sanders M."/>
            <person name="Subramaniam C."/>
            <person name="Tay Y."/>
            <person name="Dear P."/>
            <person name="Doerig C."/>
            <person name="Gruber A."/>
            <person name="Parkinson J."/>
            <person name="Shirley M."/>
            <person name="Wan K.L."/>
            <person name="Berriman M."/>
            <person name="Tomley F."/>
            <person name="Pain A."/>
        </authorList>
    </citation>
    <scope>NUCLEOTIDE SEQUENCE [LARGE SCALE GENOMIC DNA]</scope>
    <source>
        <strain evidence="12">Houghton</strain>
    </source>
</reference>
<evidence type="ECO:0000256" key="2">
    <source>
        <dbReference type="ARBA" id="ARBA00022737"/>
    </source>
</evidence>
<dbReference type="VEuPathDB" id="ToxoDB:ENH_00018180"/>
<dbReference type="Pfam" id="PF10431">
    <property type="entry name" value="ClpB_D2-small"/>
    <property type="match status" value="1"/>
</dbReference>
<dbReference type="InterPro" id="IPR003959">
    <property type="entry name" value="ATPase_AAA_core"/>
</dbReference>
<dbReference type="Pfam" id="PF02861">
    <property type="entry name" value="Clp_N"/>
    <property type="match status" value="1"/>
</dbReference>
<dbReference type="SMART" id="SM01086">
    <property type="entry name" value="ClpB_D2-small"/>
    <property type="match status" value="1"/>
</dbReference>
<dbReference type="AlphaFoldDB" id="U6MDX7"/>
<dbReference type="GO" id="GO:0016887">
    <property type="term" value="F:ATP hydrolysis activity"/>
    <property type="evidence" value="ECO:0007669"/>
    <property type="project" value="InterPro"/>
</dbReference>
<dbReference type="GO" id="GO:0042026">
    <property type="term" value="P:protein refolding"/>
    <property type="evidence" value="ECO:0007669"/>
    <property type="project" value="InterPro"/>
</dbReference>
<dbReference type="PROSITE" id="PS51903">
    <property type="entry name" value="CLP_R"/>
    <property type="match status" value="1"/>
</dbReference>
<evidence type="ECO:0000259" key="11">
    <source>
        <dbReference type="PROSITE" id="PS51903"/>
    </source>
</evidence>
<feature type="compositionally biased region" description="Low complexity" evidence="9">
    <location>
        <begin position="1031"/>
        <end position="1063"/>
    </location>
</feature>
<dbReference type="FunFam" id="3.40.50.300:FF:000120">
    <property type="entry name" value="ATP-dependent chaperone ClpB"/>
    <property type="match status" value="1"/>
</dbReference>
<reference evidence="12" key="2">
    <citation type="submission" date="2013-10" db="EMBL/GenBank/DDBJ databases">
        <authorList>
            <person name="Aslett M."/>
        </authorList>
    </citation>
    <scope>NUCLEOTIDE SEQUENCE [LARGE SCALE GENOMIC DNA]</scope>
    <source>
        <strain evidence="12">Houghton</strain>
    </source>
</reference>
<keyword evidence="13" id="KW-1185">Reference proteome</keyword>
<feature type="domain" description="Clp R" evidence="11">
    <location>
        <begin position="141"/>
        <end position="287"/>
    </location>
</feature>
<keyword evidence="4 7" id="KW-0067">ATP-binding</keyword>
<feature type="chain" id="PRO_5004673626" description="Clp R domain-containing protein" evidence="10">
    <location>
        <begin position="32"/>
        <end position="1079"/>
    </location>
</feature>
<dbReference type="CDD" id="cd00009">
    <property type="entry name" value="AAA"/>
    <property type="match status" value="1"/>
</dbReference>
<gene>
    <name evidence="12" type="ORF">ENH_00018180</name>
</gene>
<evidence type="ECO:0000256" key="7">
    <source>
        <dbReference type="RuleBase" id="RU004432"/>
    </source>
</evidence>